<evidence type="ECO:0000259" key="8">
    <source>
        <dbReference type="PROSITE" id="PS51910"/>
    </source>
</evidence>
<evidence type="ECO:0000256" key="7">
    <source>
        <dbReference type="SAM" id="SignalP"/>
    </source>
</evidence>
<dbReference type="SUPFAM" id="SSF54556">
    <property type="entry name" value="Chitinase insertion domain"/>
    <property type="match status" value="1"/>
</dbReference>
<dbReference type="PROSITE" id="PS01095">
    <property type="entry name" value="GH18_1"/>
    <property type="match status" value="1"/>
</dbReference>
<dbReference type="InterPro" id="IPR001223">
    <property type="entry name" value="Glyco_hydro18_cat"/>
</dbReference>
<evidence type="ECO:0000256" key="1">
    <source>
        <dbReference type="ARBA" id="ARBA00008682"/>
    </source>
</evidence>
<dbReference type="PANTHER" id="PTHR11177">
    <property type="entry name" value="CHITINASE"/>
    <property type="match status" value="1"/>
</dbReference>
<feature type="domain" description="GH18" evidence="8">
    <location>
        <begin position="34"/>
        <end position="358"/>
    </location>
</feature>
<feature type="chain" id="PRO_5023821861" description="GH18 domain-containing protein" evidence="7">
    <location>
        <begin position="25"/>
        <end position="360"/>
    </location>
</feature>
<dbReference type="InterPro" id="IPR050314">
    <property type="entry name" value="Glycosyl_Hydrlase_18"/>
</dbReference>
<dbReference type="AlphaFoldDB" id="A0A5J5AYI3"/>
<dbReference type="GO" id="GO:0004568">
    <property type="term" value="F:chitinase activity"/>
    <property type="evidence" value="ECO:0007669"/>
    <property type="project" value="TreeGrafter"/>
</dbReference>
<dbReference type="PROSITE" id="PS51910">
    <property type="entry name" value="GH18_2"/>
    <property type="match status" value="1"/>
</dbReference>
<dbReference type="InterPro" id="IPR029070">
    <property type="entry name" value="Chitinase_insertion_sf"/>
</dbReference>
<evidence type="ECO:0000313" key="10">
    <source>
        <dbReference type="Proteomes" id="UP000325577"/>
    </source>
</evidence>
<dbReference type="EMBL" id="CM018040">
    <property type="protein sequence ID" value="KAA8535298.1"/>
    <property type="molecule type" value="Genomic_DNA"/>
</dbReference>
<proteinExistence type="inferred from homology"/>
<evidence type="ECO:0000313" key="9">
    <source>
        <dbReference type="EMBL" id="KAA8535298.1"/>
    </source>
</evidence>
<keyword evidence="3 6" id="KW-0378">Hydrolase</keyword>
<sequence>MEALKAYFLCILVTLSSNIHPASSSSSSSSSSQSIKGAYWPSWASDFPPSVIDTSLFTHIYYAFLTPNNVTFKFDVSNSTAILLKSFTSILRAKNPPVKMLFSVGADEGPILFSRMTSSASSRKNFINSTIEVARKFGFDGIDLDWELPQNPTDMQNLGYLLDEWQGRGPKGSPGHTLVSTLAHRSRVLFRGCLPPRDLQIISRGLMTGAHAALFDPKSNLSTSYGLGSWIKAGMPRSKLIIGLPLYGRTWKLKDPRSHDVGSAAVGLGPGDSQGIMSFFQVQIYNKENNAKVEHDMDTVSTYSVVGTSWIGYDDTKSKSIKIGYAQALGLRGYFFWAVNGDYEWKMSKQASSLWILDSL</sequence>
<dbReference type="GO" id="GO:0008061">
    <property type="term" value="F:chitin binding"/>
    <property type="evidence" value="ECO:0007669"/>
    <property type="project" value="InterPro"/>
</dbReference>
<keyword evidence="10" id="KW-1185">Reference proteome</keyword>
<keyword evidence="5 6" id="KW-0326">Glycosidase</keyword>
<dbReference type="OrthoDB" id="76388at2759"/>
<evidence type="ECO:0000256" key="6">
    <source>
        <dbReference type="RuleBase" id="RU000489"/>
    </source>
</evidence>
<reference evidence="9 10" key="1">
    <citation type="submission" date="2019-09" db="EMBL/GenBank/DDBJ databases">
        <title>A chromosome-level genome assembly of the Chinese tupelo Nyssa sinensis.</title>
        <authorList>
            <person name="Yang X."/>
            <person name="Kang M."/>
            <person name="Yang Y."/>
            <person name="Xiong H."/>
            <person name="Wang M."/>
            <person name="Zhang Z."/>
            <person name="Wang Z."/>
            <person name="Wu H."/>
            <person name="Ma T."/>
            <person name="Liu J."/>
            <person name="Xi Z."/>
        </authorList>
    </citation>
    <scope>NUCLEOTIDE SEQUENCE [LARGE SCALE GENOMIC DNA]</scope>
    <source>
        <strain evidence="9">J267</strain>
        <tissue evidence="9">Leaf</tissue>
    </source>
</reference>
<dbReference type="InterPro" id="IPR011583">
    <property type="entry name" value="Chitinase_II/V-like_cat"/>
</dbReference>
<feature type="signal peptide" evidence="7">
    <location>
        <begin position="1"/>
        <end position="24"/>
    </location>
</feature>
<organism evidence="9 10">
    <name type="scientific">Nyssa sinensis</name>
    <dbReference type="NCBI Taxonomy" id="561372"/>
    <lineage>
        <taxon>Eukaryota</taxon>
        <taxon>Viridiplantae</taxon>
        <taxon>Streptophyta</taxon>
        <taxon>Embryophyta</taxon>
        <taxon>Tracheophyta</taxon>
        <taxon>Spermatophyta</taxon>
        <taxon>Magnoliopsida</taxon>
        <taxon>eudicotyledons</taxon>
        <taxon>Gunneridae</taxon>
        <taxon>Pentapetalae</taxon>
        <taxon>asterids</taxon>
        <taxon>Cornales</taxon>
        <taxon>Nyssaceae</taxon>
        <taxon>Nyssa</taxon>
    </lineage>
</organism>
<dbReference type="SUPFAM" id="SSF51445">
    <property type="entry name" value="(Trans)glycosidases"/>
    <property type="match status" value="1"/>
</dbReference>
<comment type="similarity">
    <text evidence="1">Belongs to the glycosyl hydrolase 18 family. Chitinase class V subfamily.</text>
</comment>
<dbReference type="InterPro" id="IPR017853">
    <property type="entry name" value="GH"/>
</dbReference>
<dbReference type="Gene3D" id="3.10.50.10">
    <property type="match status" value="1"/>
</dbReference>
<dbReference type="GO" id="GO:0005975">
    <property type="term" value="P:carbohydrate metabolic process"/>
    <property type="evidence" value="ECO:0007669"/>
    <property type="project" value="InterPro"/>
</dbReference>
<dbReference type="PANTHER" id="PTHR11177:SF396">
    <property type="entry name" value="NOD FACTOR HYDROLASE PROTEIN 1"/>
    <property type="match status" value="1"/>
</dbReference>
<name>A0A5J5AYI3_9ASTE</name>
<dbReference type="SMART" id="SM00636">
    <property type="entry name" value="Glyco_18"/>
    <property type="match status" value="1"/>
</dbReference>
<dbReference type="GO" id="GO:0006032">
    <property type="term" value="P:chitin catabolic process"/>
    <property type="evidence" value="ECO:0007669"/>
    <property type="project" value="TreeGrafter"/>
</dbReference>
<gene>
    <name evidence="9" type="ORF">F0562_030301</name>
</gene>
<dbReference type="Pfam" id="PF00704">
    <property type="entry name" value="Glyco_hydro_18"/>
    <property type="match status" value="2"/>
</dbReference>
<protein>
    <recommendedName>
        <fullName evidence="8">GH18 domain-containing protein</fullName>
    </recommendedName>
</protein>
<keyword evidence="2 7" id="KW-0732">Signal</keyword>
<dbReference type="GO" id="GO:0005576">
    <property type="term" value="C:extracellular region"/>
    <property type="evidence" value="ECO:0007669"/>
    <property type="project" value="TreeGrafter"/>
</dbReference>
<evidence type="ECO:0000256" key="2">
    <source>
        <dbReference type="ARBA" id="ARBA00022729"/>
    </source>
</evidence>
<evidence type="ECO:0000256" key="4">
    <source>
        <dbReference type="ARBA" id="ARBA00023180"/>
    </source>
</evidence>
<evidence type="ECO:0000256" key="5">
    <source>
        <dbReference type="ARBA" id="ARBA00023295"/>
    </source>
</evidence>
<dbReference type="InterPro" id="IPR001579">
    <property type="entry name" value="Glyco_hydro_18_chit_AS"/>
</dbReference>
<dbReference type="Gene3D" id="3.20.20.80">
    <property type="entry name" value="Glycosidases"/>
    <property type="match status" value="2"/>
</dbReference>
<dbReference type="FunFam" id="3.10.50.10:FF:000003">
    <property type="entry name" value="Class V chitinase CHIT5b"/>
    <property type="match status" value="1"/>
</dbReference>
<accession>A0A5J5AYI3</accession>
<evidence type="ECO:0000256" key="3">
    <source>
        <dbReference type="ARBA" id="ARBA00022801"/>
    </source>
</evidence>
<dbReference type="Proteomes" id="UP000325577">
    <property type="component" value="Linkage Group LG17"/>
</dbReference>
<keyword evidence="4" id="KW-0325">Glycoprotein</keyword>